<feature type="transmembrane region" description="Helical" evidence="2">
    <location>
        <begin position="234"/>
        <end position="258"/>
    </location>
</feature>
<proteinExistence type="predicted"/>
<accession>A0AA35K9S0</accession>
<evidence type="ECO:0000313" key="3">
    <source>
        <dbReference type="EMBL" id="CAI5773509.1"/>
    </source>
</evidence>
<gene>
    <name evidence="3" type="ORF">PODLI_1B009071</name>
</gene>
<keyword evidence="2" id="KW-1133">Transmembrane helix</keyword>
<evidence type="ECO:0000256" key="2">
    <source>
        <dbReference type="SAM" id="Phobius"/>
    </source>
</evidence>
<evidence type="ECO:0000313" key="4">
    <source>
        <dbReference type="Proteomes" id="UP001178461"/>
    </source>
</evidence>
<keyword evidence="4" id="KW-1185">Reference proteome</keyword>
<name>A0AA35K9S0_9SAUR</name>
<dbReference type="EMBL" id="OX395129">
    <property type="protein sequence ID" value="CAI5773509.1"/>
    <property type="molecule type" value="Genomic_DNA"/>
</dbReference>
<evidence type="ECO:0000256" key="1">
    <source>
        <dbReference type="SAM" id="Coils"/>
    </source>
</evidence>
<keyword evidence="2" id="KW-0472">Membrane</keyword>
<protein>
    <submittedName>
        <fullName evidence="3">Uncharacterized protein</fullName>
    </submittedName>
</protein>
<keyword evidence="2" id="KW-0812">Transmembrane</keyword>
<reference evidence="3" key="1">
    <citation type="submission" date="2022-12" db="EMBL/GenBank/DDBJ databases">
        <authorList>
            <person name="Alioto T."/>
            <person name="Alioto T."/>
            <person name="Gomez Garrido J."/>
        </authorList>
    </citation>
    <scope>NUCLEOTIDE SEQUENCE</scope>
</reference>
<feature type="coiled-coil region" evidence="1">
    <location>
        <begin position="27"/>
        <end position="103"/>
    </location>
</feature>
<dbReference type="AlphaFoldDB" id="A0AA35K9S0"/>
<dbReference type="Proteomes" id="UP001178461">
    <property type="component" value="Chromosome 4"/>
</dbReference>
<keyword evidence="1" id="KW-0175">Coiled coil</keyword>
<organism evidence="3 4">
    <name type="scientific">Podarcis lilfordi</name>
    <name type="common">Lilford's wall lizard</name>
    <dbReference type="NCBI Taxonomy" id="74358"/>
    <lineage>
        <taxon>Eukaryota</taxon>
        <taxon>Metazoa</taxon>
        <taxon>Chordata</taxon>
        <taxon>Craniata</taxon>
        <taxon>Vertebrata</taxon>
        <taxon>Euteleostomi</taxon>
        <taxon>Lepidosauria</taxon>
        <taxon>Squamata</taxon>
        <taxon>Bifurcata</taxon>
        <taxon>Unidentata</taxon>
        <taxon>Episquamata</taxon>
        <taxon>Laterata</taxon>
        <taxon>Lacertibaenia</taxon>
        <taxon>Lacertidae</taxon>
        <taxon>Podarcis</taxon>
    </lineage>
</organism>
<feature type="coiled-coil region" evidence="1">
    <location>
        <begin position="139"/>
        <end position="187"/>
    </location>
</feature>
<sequence>MDKSALCHLTDANGNLKNQIWDLRETAANLDTEKQEILTENRSVKEQNRSLEAKIECFKAMAEDFEKEEEELQGVLRKLEETIAQLESQNTALKGTNKMLRTEIQKVSGHIVLFQDYKATQDQDICHMKQVMEHIVSYFKQLESKIETAEQRFGEEQSEAAELQRTLDELEQIREVQENEILCLKDQLEETSFMRLEKDESLKVPSLLHEMVQAKLVQDSLAMQSSLILLLSKVVWLFLAVAVCLGFLSVLAKVYLFVFNQDLESGSQALLFTDRLRLLVEVLSPHPMRRSNGLLPF</sequence>